<protein>
    <submittedName>
        <fullName evidence="2">NmrA family transcriptional regulator</fullName>
    </submittedName>
</protein>
<dbReference type="Proteomes" id="UP000275281">
    <property type="component" value="Unassembled WGS sequence"/>
</dbReference>
<dbReference type="RefSeq" id="WP_124028467.1">
    <property type="nucleotide sequence ID" value="NZ_JBHRSN010000007.1"/>
</dbReference>
<organism evidence="2 3">
    <name type="scientific">Alteromonas sediminis</name>
    <dbReference type="NCBI Taxonomy" id="2259342"/>
    <lineage>
        <taxon>Bacteria</taxon>
        <taxon>Pseudomonadati</taxon>
        <taxon>Pseudomonadota</taxon>
        <taxon>Gammaproteobacteria</taxon>
        <taxon>Alteromonadales</taxon>
        <taxon>Alteromonadaceae</taxon>
        <taxon>Alteromonas/Salinimonas group</taxon>
        <taxon>Alteromonas</taxon>
    </lineage>
</organism>
<dbReference type="PANTHER" id="PTHR43162:SF1">
    <property type="entry name" value="PRESTALK A DIFFERENTIATION PROTEIN A"/>
    <property type="match status" value="1"/>
</dbReference>
<reference evidence="2 3" key="1">
    <citation type="submission" date="2018-11" db="EMBL/GenBank/DDBJ databases">
        <authorList>
            <person name="Ye M.-Q."/>
            <person name="Du Z.-J."/>
        </authorList>
    </citation>
    <scope>NUCLEOTIDE SEQUENCE [LARGE SCALE GENOMIC DNA]</scope>
    <source>
        <strain evidence="2 3">U0105</strain>
    </source>
</reference>
<evidence type="ECO:0000313" key="2">
    <source>
        <dbReference type="EMBL" id="RPJ65836.1"/>
    </source>
</evidence>
<gene>
    <name evidence="2" type="ORF">DRW07_13575</name>
</gene>
<keyword evidence="3" id="KW-1185">Reference proteome</keyword>
<evidence type="ECO:0000313" key="3">
    <source>
        <dbReference type="Proteomes" id="UP000275281"/>
    </source>
</evidence>
<dbReference type="Gene3D" id="3.90.25.10">
    <property type="entry name" value="UDP-galactose 4-epimerase, domain 1"/>
    <property type="match status" value="1"/>
</dbReference>
<dbReference type="Gene3D" id="3.40.50.720">
    <property type="entry name" value="NAD(P)-binding Rossmann-like Domain"/>
    <property type="match status" value="1"/>
</dbReference>
<dbReference type="AlphaFoldDB" id="A0A3N5Y076"/>
<dbReference type="InterPro" id="IPR051604">
    <property type="entry name" value="Ergot_Alk_Oxidoreductase"/>
</dbReference>
<dbReference type="SUPFAM" id="SSF51735">
    <property type="entry name" value="NAD(P)-binding Rossmann-fold domains"/>
    <property type="match status" value="1"/>
</dbReference>
<evidence type="ECO:0000259" key="1">
    <source>
        <dbReference type="Pfam" id="PF05368"/>
    </source>
</evidence>
<dbReference type="EMBL" id="RPOK01000004">
    <property type="protein sequence ID" value="RPJ65836.1"/>
    <property type="molecule type" value="Genomic_DNA"/>
</dbReference>
<name>A0A3N5Y076_9ALTE</name>
<accession>A0A3N5Y076</accession>
<dbReference type="PANTHER" id="PTHR43162">
    <property type="match status" value="1"/>
</dbReference>
<dbReference type="OrthoDB" id="109735at2"/>
<dbReference type="InterPro" id="IPR036291">
    <property type="entry name" value="NAD(P)-bd_dom_sf"/>
</dbReference>
<dbReference type="InterPro" id="IPR008030">
    <property type="entry name" value="NmrA-like"/>
</dbReference>
<dbReference type="Pfam" id="PF05368">
    <property type="entry name" value="NmrA"/>
    <property type="match status" value="1"/>
</dbReference>
<feature type="domain" description="NmrA-like" evidence="1">
    <location>
        <begin position="107"/>
        <end position="235"/>
    </location>
</feature>
<comment type="caution">
    <text evidence="2">The sequence shown here is derived from an EMBL/GenBank/DDBJ whole genome shotgun (WGS) entry which is preliminary data.</text>
</comment>
<sequence length="276" mass="30494">MTQSTQHLIIGATGKTGTRVLENLREKGFSAKGASRQGDVHFDWNDEKTWASALNGVDSVYLTYYPDLAIPKAPEDISRFCALAKIRGVSHITLLSGRGEPAAQVCENIVKQSGLSWTVVRASWFNQNFSEGMFRDYILNGRIALPVDHMPEPFVDIDDIAEIVVESLTDDKHNGQLYEVTGPELLSFKAVADTFSRVLNKPVVFEQISLEAFQQGLESAGADKGAIEALTYLFTEVLDGRNAHTCEGIPQALGRPAKSFDDFVRDNAHWFEGVKK</sequence>
<proteinExistence type="predicted"/>